<evidence type="ECO:0000313" key="10">
    <source>
        <dbReference type="EMBL" id="SPT70209.1"/>
    </source>
</evidence>
<dbReference type="InterPro" id="IPR017244">
    <property type="entry name" value="23SrRNA_methyltr_KL"/>
</dbReference>
<dbReference type="Gene3D" id="3.40.50.150">
    <property type="entry name" value="Vaccinia Virus protein VP39"/>
    <property type="match status" value="2"/>
</dbReference>
<dbReference type="GO" id="GO:0005737">
    <property type="term" value="C:cytoplasm"/>
    <property type="evidence" value="ECO:0007669"/>
    <property type="project" value="UniProtKB-SubCell"/>
</dbReference>
<dbReference type="GO" id="GO:0003723">
    <property type="term" value="F:RNA binding"/>
    <property type="evidence" value="ECO:0007669"/>
    <property type="project" value="UniProtKB-UniRule"/>
</dbReference>
<dbReference type="Pfam" id="PF01170">
    <property type="entry name" value="UPF0020"/>
    <property type="match status" value="1"/>
</dbReference>
<dbReference type="PANTHER" id="PTHR47313">
    <property type="entry name" value="RIBOSOMAL RNA LARGE SUBUNIT METHYLTRANSFERASE K/L"/>
    <property type="match status" value="1"/>
</dbReference>
<evidence type="ECO:0000256" key="7">
    <source>
        <dbReference type="PROSITE-ProRule" id="PRU00529"/>
    </source>
</evidence>
<feature type="domain" description="THUMP" evidence="9">
    <location>
        <begin position="43"/>
        <end position="155"/>
    </location>
</feature>
<protein>
    <recommendedName>
        <fullName evidence="6">Ribosomal RNA large subunit methyltransferase K/L</fullName>
    </recommendedName>
    <domain>
        <recommendedName>
            <fullName evidence="6">23S rRNA m2G2445 methyltransferase</fullName>
            <ecNumber evidence="6">2.1.1.173</ecNumber>
        </recommendedName>
        <alternativeName>
            <fullName evidence="6">rRNA (guanine-N(2)-)-methyltransferase RlmL</fullName>
        </alternativeName>
    </domain>
    <domain>
        <recommendedName>
            <fullName evidence="6">23S rRNA m7G2069 methyltransferase</fullName>
            <ecNumber evidence="6">2.1.1.264</ecNumber>
        </recommendedName>
        <alternativeName>
            <fullName evidence="6">rRNA (guanine-N(7)-)-methyltransferase RlmK</fullName>
        </alternativeName>
    </domain>
</protein>
<dbReference type="Pfam" id="PF10672">
    <property type="entry name" value="Methyltrans_SAM"/>
    <property type="match status" value="1"/>
</dbReference>
<feature type="region of interest" description="Disordered" evidence="8">
    <location>
        <begin position="734"/>
        <end position="822"/>
    </location>
</feature>
<feature type="compositionally biased region" description="Basic and acidic residues" evidence="8">
    <location>
        <begin position="793"/>
        <end position="809"/>
    </location>
</feature>
<dbReference type="InterPro" id="IPR000241">
    <property type="entry name" value="RlmKL-like_Mtase"/>
</dbReference>
<dbReference type="PANTHER" id="PTHR47313:SF1">
    <property type="entry name" value="RIBOSOMAL RNA LARGE SUBUNIT METHYLTRANSFERASE K_L"/>
    <property type="match status" value="1"/>
</dbReference>
<comment type="catalytic activity">
    <reaction evidence="6">
        <text>guanosine(2445) in 23S rRNA + S-adenosyl-L-methionine = N(2)-methylguanosine(2445) in 23S rRNA + S-adenosyl-L-homocysteine + H(+)</text>
        <dbReference type="Rhea" id="RHEA:42740"/>
        <dbReference type="Rhea" id="RHEA-COMP:10215"/>
        <dbReference type="Rhea" id="RHEA-COMP:10216"/>
        <dbReference type="ChEBI" id="CHEBI:15378"/>
        <dbReference type="ChEBI" id="CHEBI:57856"/>
        <dbReference type="ChEBI" id="CHEBI:59789"/>
        <dbReference type="ChEBI" id="CHEBI:74269"/>
        <dbReference type="ChEBI" id="CHEBI:74481"/>
        <dbReference type="EC" id="2.1.1.173"/>
    </reaction>
</comment>
<proteinExistence type="inferred from homology"/>
<dbReference type="Pfam" id="PF22020">
    <property type="entry name" value="RlmL_1st"/>
    <property type="match status" value="1"/>
</dbReference>
<dbReference type="Proteomes" id="UP000250086">
    <property type="component" value="Unassembled WGS sequence"/>
</dbReference>
<dbReference type="InterPro" id="IPR053943">
    <property type="entry name" value="RlmKL-like_Mtase_CS"/>
</dbReference>
<keyword evidence="11" id="KW-1185">Reference proteome</keyword>
<keyword evidence="2 6" id="KW-0698">rRNA processing</keyword>
<dbReference type="SMART" id="SM00981">
    <property type="entry name" value="THUMP"/>
    <property type="match status" value="1"/>
</dbReference>
<dbReference type="PIRSF" id="PIRSF037618">
    <property type="entry name" value="RNA_Mtase_bacteria_prd"/>
    <property type="match status" value="1"/>
</dbReference>
<evidence type="ECO:0000256" key="2">
    <source>
        <dbReference type="ARBA" id="ARBA00022552"/>
    </source>
</evidence>
<dbReference type="SUPFAM" id="SSF53335">
    <property type="entry name" value="S-adenosyl-L-methionine-dependent methyltransferases"/>
    <property type="match status" value="2"/>
</dbReference>
<dbReference type="InterPro" id="IPR019614">
    <property type="entry name" value="SAM-dep_methyl-trfase"/>
</dbReference>
<dbReference type="PROSITE" id="PS51165">
    <property type="entry name" value="THUMP"/>
    <property type="match status" value="1"/>
</dbReference>
<dbReference type="NCBIfam" id="NF008748">
    <property type="entry name" value="PRK11783.1"/>
    <property type="match status" value="1"/>
</dbReference>
<sequence>MLKFFASCPLGLEGLLFNEIVSLNIAKAKETTAGVSFEGTMEDGMRLCLYSHFASRILLTLSTFNCEDDTDLYLGANGIAWEKYFTSDKTISVEFSGTNDKLRNTQYSALKIKDAICDRLVKAYGTRPDVDKHNSDVRIYAHLLKYGEATITLDLSGSPLHQREYHRGTGIAPLKENLAAAMVVRAGYDNLNFIDPMCGSGTLLLEAALYATDTAPGLKRSRFGFLHLKDFDENKWQEMLFEAKVRSNRGLKSALEKNICIHGFDADSNMVSIAQQNAKKAGFGDLIKVSACSVAKMYNPFDNDLHVTLVTNPPYGQRMGNFNELIALYSDLGLKIKQNFKGSRAAIISTSTDLLSCLRLSYDKSYKLYNGSLLCQLRVFEIDDSRDMAGSEGSAKDEIAVDFANRLVKNLKTLNKWAEGVNTDAYRVYDADLPDYQACIDKYGPYYVIQEYAAPSSVSANIARRRVLDMIAATIRVTGSDGEHVVLKERERQRGSSQYEKSQQQKHDFFSVHEGSINYRVNVHDYLDTGLFLDARPIREKIKALASGKDFLNLFAYTASASAAAAMGGALSTVSVDMSRTYLEWGMENFRQNNIDLASHDFVQADCLAYISNPTDKKYDLIYIDPPTFSNSKRMESTFEVQRDHVALLSNLTGHLKDGGSIIFCTNKRNFNIDGKKLALYGLEFEDISKATIPRDFMRRQQIHSCYILAFDESKKQLDPVPIVEQKAAPKWSGSVKKSTYSSSSFDRNSDRGSDRGFNRDNKDREFNSRSSAYGGRQNRSKGFKVGSMTFNKDGRINSDSCSDRSERRPARKARVWGPVDS</sequence>
<dbReference type="GO" id="GO:0070043">
    <property type="term" value="F:rRNA (guanine-N7-)-methyltransferase activity"/>
    <property type="evidence" value="ECO:0007669"/>
    <property type="project" value="UniProtKB-UniRule"/>
</dbReference>
<dbReference type="InterPro" id="IPR054170">
    <property type="entry name" value="RlmL_1st"/>
</dbReference>
<dbReference type="EC" id="2.1.1.264" evidence="6"/>
<keyword evidence="7" id="KW-0694">RNA-binding</keyword>
<dbReference type="InterPro" id="IPR004114">
    <property type="entry name" value="THUMP_dom"/>
</dbReference>
<keyword evidence="5 6" id="KW-0949">S-adenosyl-L-methionine</keyword>
<comment type="subcellular location">
    <subcellularLocation>
        <location evidence="6">Cytoplasm</location>
    </subcellularLocation>
</comment>
<reference evidence="10 11" key="1">
    <citation type="submission" date="2018-06" db="EMBL/GenBank/DDBJ databases">
        <authorList>
            <consortium name="Pathogen Informatics"/>
            <person name="Doyle S."/>
        </authorList>
    </citation>
    <scope>NUCLEOTIDE SEQUENCE [LARGE SCALE GENOMIC DNA]</scope>
    <source>
        <strain evidence="10 11">NCTC13093</strain>
    </source>
</reference>
<dbReference type="Gene3D" id="3.30.750.80">
    <property type="entry name" value="RNA methyltransferase domain (HRMD) like"/>
    <property type="match status" value="1"/>
</dbReference>
<keyword evidence="4 6" id="KW-0808">Transferase</keyword>
<evidence type="ECO:0000259" key="9">
    <source>
        <dbReference type="PROSITE" id="PS51165"/>
    </source>
</evidence>
<feature type="compositionally biased region" description="Low complexity" evidence="8">
    <location>
        <begin position="734"/>
        <end position="745"/>
    </location>
</feature>
<organism evidence="10 11">
    <name type="scientific">Anaerobiospirillum thomasii</name>
    <dbReference type="NCBI Taxonomy" id="179995"/>
    <lineage>
        <taxon>Bacteria</taxon>
        <taxon>Pseudomonadati</taxon>
        <taxon>Pseudomonadota</taxon>
        <taxon>Gammaproteobacteria</taxon>
        <taxon>Aeromonadales</taxon>
        <taxon>Succinivibrionaceae</taxon>
        <taxon>Anaerobiospirillum</taxon>
    </lineage>
</organism>
<name>A0A2X0V778_9GAMM</name>
<comment type="similarity">
    <text evidence="6">Belongs to the methyltransferase superfamily. RlmKL family.</text>
</comment>
<dbReference type="Pfam" id="PF02926">
    <property type="entry name" value="THUMP"/>
    <property type="match status" value="1"/>
</dbReference>
<gene>
    <name evidence="6 10" type="primary">rlmL</name>
    <name evidence="10" type="ORF">NCTC13093_01618</name>
</gene>
<evidence type="ECO:0000256" key="6">
    <source>
        <dbReference type="HAMAP-Rule" id="MF_01858"/>
    </source>
</evidence>
<dbReference type="Gene3D" id="3.30.2130.30">
    <property type="match status" value="1"/>
</dbReference>
<comment type="function">
    <text evidence="6">Specifically methylates the guanine in position 2445 (m2G2445) and the guanine in position 2069 (m7G2069) of 23S rRNA.</text>
</comment>
<dbReference type="RefSeq" id="WP_113744305.1">
    <property type="nucleotide sequence ID" value="NZ_UAPV01000001.1"/>
</dbReference>
<keyword evidence="3 6" id="KW-0489">Methyltransferase</keyword>
<dbReference type="HAMAP" id="MF_01858">
    <property type="entry name" value="23SrRNA_methyltr_KL"/>
    <property type="match status" value="1"/>
</dbReference>
<evidence type="ECO:0000313" key="11">
    <source>
        <dbReference type="Proteomes" id="UP000250086"/>
    </source>
</evidence>
<dbReference type="EMBL" id="UAPV01000001">
    <property type="protein sequence ID" value="SPT70209.1"/>
    <property type="molecule type" value="Genomic_DNA"/>
</dbReference>
<evidence type="ECO:0000256" key="1">
    <source>
        <dbReference type="ARBA" id="ARBA00022490"/>
    </source>
</evidence>
<evidence type="ECO:0000256" key="8">
    <source>
        <dbReference type="SAM" id="MobiDB-lite"/>
    </source>
</evidence>
<dbReference type="PROSITE" id="PS01261">
    <property type="entry name" value="UPF0020"/>
    <property type="match status" value="1"/>
</dbReference>
<dbReference type="EC" id="2.1.1.173" evidence="6"/>
<keyword evidence="1 6" id="KW-0963">Cytoplasm</keyword>
<comment type="catalytic activity">
    <reaction evidence="6">
        <text>guanosine(2069) in 23S rRNA + S-adenosyl-L-methionine = N(2)-methylguanosine(2069) in 23S rRNA + S-adenosyl-L-homocysteine + H(+)</text>
        <dbReference type="Rhea" id="RHEA:43772"/>
        <dbReference type="Rhea" id="RHEA-COMP:10688"/>
        <dbReference type="Rhea" id="RHEA-COMP:10689"/>
        <dbReference type="ChEBI" id="CHEBI:15378"/>
        <dbReference type="ChEBI" id="CHEBI:57856"/>
        <dbReference type="ChEBI" id="CHEBI:59789"/>
        <dbReference type="ChEBI" id="CHEBI:74269"/>
        <dbReference type="ChEBI" id="CHEBI:74481"/>
        <dbReference type="EC" id="2.1.1.264"/>
    </reaction>
</comment>
<dbReference type="GO" id="GO:0052915">
    <property type="term" value="F:23S rRNA (guanine(2445)-N(2))-methyltransferase activity"/>
    <property type="evidence" value="ECO:0007669"/>
    <property type="project" value="UniProtKB-UniRule"/>
</dbReference>
<accession>A0A2X0V778</accession>
<dbReference type="InterPro" id="IPR029063">
    <property type="entry name" value="SAM-dependent_MTases_sf"/>
</dbReference>
<evidence type="ECO:0000256" key="3">
    <source>
        <dbReference type="ARBA" id="ARBA00022603"/>
    </source>
</evidence>
<dbReference type="CDD" id="cd11715">
    <property type="entry name" value="THUMP_AdoMetMT"/>
    <property type="match status" value="1"/>
</dbReference>
<evidence type="ECO:0000256" key="4">
    <source>
        <dbReference type="ARBA" id="ARBA00022679"/>
    </source>
</evidence>
<evidence type="ECO:0000256" key="5">
    <source>
        <dbReference type="ARBA" id="ARBA00022691"/>
    </source>
</evidence>
<feature type="compositionally biased region" description="Basic and acidic residues" evidence="8">
    <location>
        <begin position="748"/>
        <end position="768"/>
    </location>
</feature>
<dbReference type="AlphaFoldDB" id="A0A2X0V778"/>